<organism evidence="2 3">
    <name type="scientific">Pseudoduganella buxea</name>
    <dbReference type="NCBI Taxonomy" id="1949069"/>
    <lineage>
        <taxon>Bacteria</taxon>
        <taxon>Pseudomonadati</taxon>
        <taxon>Pseudomonadota</taxon>
        <taxon>Betaproteobacteria</taxon>
        <taxon>Burkholderiales</taxon>
        <taxon>Oxalobacteraceae</taxon>
        <taxon>Telluria group</taxon>
        <taxon>Pseudoduganella</taxon>
    </lineage>
</organism>
<sequence>MGMVVSRCSNDGLGILCQPANRAEPTAASEHYSQKITKVIKLRFEYDAGTMKSLQYSTEFTCHTTDIAMEYKAAASLCKIAVLVFGGQSWCLNGTAAETPYVYPFNTMTGTELVQKLTTEPVSDSDYRESDRAHYYLAGIKDGTQGIIWCFKRAMLPDELNYEIVHALKKRHRAAELSGNAAPLVLAELRRRYPCTGDPKDKQ</sequence>
<accession>A0A6I3SVL8</accession>
<dbReference type="AlphaFoldDB" id="A0A6I3SVL8"/>
<reference evidence="2 3" key="1">
    <citation type="submission" date="2019-11" db="EMBL/GenBank/DDBJ databases">
        <title>Type strains purchased from KCTC, JCM and DSMZ.</title>
        <authorList>
            <person name="Lu H."/>
        </authorList>
    </citation>
    <scope>NUCLEOTIDE SEQUENCE [LARGE SCALE GENOMIC DNA]</scope>
    <source>
        <strain evidence="2 3">KCTC 52429</strain>
    </source>
</reference>
<dbReference type="EMBL" id="WNKZ01000025">
    <property type="protein sequence ID" value="MTV53271.1"/>
    <property type="molecule type" value="Genomic_DNA"/>
</dbReference>
<dbReference type="Pfam" id="PF18602">
    <property type="entry name" value="Rap1a"/>
    <property type="match status" value="1"/>
</dbReference>
<gene>
    <name evidence="2" type="ORF">GM672_11055</name>
</gene>
<dbReference type="InterPro" id="IPR041238">
    <property type="entry name" value="Rap1a"/>
</dbReference>
<dbReference type="Proteomes" id="UP000430634">
    <property type="component" value="Unassembled WGS sequence"/>
</dbReference>
<feature type="domain" description="Rap1a immunity protein" evidence="1">
    <location>
        <begin position="109"/>
        <end position="195"/>
    </location>
</feature>
<evidence type="ECO:0000313" key="3">
    <source>
        <dbReference type="Proteomes" id="UP000430634"/>
    </source>
</evidence>
<evidence type="ECO:0000313" key="2">
    <source>
        <dbReference type="EMBL" id="MTV53271.1"/>
    </source>
</evidence>
<proteinExistence type="predicted"/>
<dbReference type="OrthoDB" id="8758755at2"/>
<dbReference type="Gene3D" id="1.10.890.40">
    <property type="match status" value="1"/>
</dbReference>
<evidence type="ECO:0000259" key="1">
    <source>
        <dbReference type="Pfam" id="PF18602"/>
    </source>
</evidence>
<name>A0A6I3SVL8_9BURK</name>
<dbReference type="RefSeq" id="WP_155470587.1">
    <property type="nucleotide sequence ID" value="NZ_BMKG01000017.1"/>
</dbReference>
<protein>
    <recommendedName>
        <fullName evidence="1">Rap1a immunity protein domain-containing protein</fullName>
    </recommendedName>
</protein>
<comment type="caution">
    <text evidence="2">The sequence shown here is derived from an EMBL/GenBank/DDBJ whole genome shotgun (WGS) entry which is preliminary data.</text>
</comment>